<comment type="caution">
    <text evidence="8">The sequence shown here is derived from an EMBL/GenBank/DDBJ whole genome shotgun (WGS) entry which is preliminary data.</text>
</comment>
<comment type="pathway">
    <text evidence="1 6">Amino-acid degradation; L-arginine degradation via ADI pathway; carbamoyl phosphate from L-arginine: step 1/2.</text>
</comment>
<dbReference type="SUPFAM" id="SSF55909">
    <property type="entry name" value="Pentein"/>
    <property type="match status" value="1"/>
</dbReference>
<dbReference type="GO" id="GO:0019546">
    <property type="term" value="P:L-arginine deiminase pathway"/>
    <property type="evidence" value="ECO:0007669"/>
    <property type="project" value="TreeGrafter"/>
</dbReference>
<evidence type="ECO:0000256" key="5">
    <source>
        <dbReference type="ARBA" id="ARBA00049429"/>
    </source>
</evidence>
<gene>
    <name evidence="6" type="primary">arcA</name>
    <name evidence="8" type="ORF">VLK81_04130</name>
</gene>
<comment type="catalytic activity">
    <reaction evidence="5 6">
        <text>L-arginine + H2O = L-citrulline + NH4(+)</text>
        <dbReference type="Rhea" id="RHEA:19597"/>
        <dbReference type="ChEBI" id="CHEBI:15377"/>
        <dbReference type="ChEBI" id="CHEBI:28938"/>
        <dbReference type="ChEBI" id="CHEBI:32682"/>
        <dbReference type="ChEBI" id="CHEBI:57743"/>
        <dbReference type="EC" id="3.5.3.6"/>
    </reaction>
</comment>
<comment type="subcellular location">
    <subcellularLocation>
        <location evidence="6">Cytoplasm</location>
    </subcellularLocation>
</comment>
<dbReference type="Gene3D" id="1.10.3930.10">
    <property type="entry name" value="Arginine deiminase"/>
    <property type="match status" value="1"/>
</dbReference>
<dbReference type="PIRSF" id="PIRSF006356">
    <property type="entry name" value="Arg_deiminase"/>
    <property type="match status" value="1"/>
</dbReference>
<proteinExistence type="inferred from homology"/>
<dbReference type="PRINTS" id="PR01466">
    <property type="entry name" value="ARGDEIMINASE"/>
</dbReference>
<dbReference type="GO" id="GO:0005737">
    <property type="term" value="C:cytoplasm"/>
    <property type="evidence" value="ECO:0007669"/>
    <property type="project" value="UniProtKB-SubCell"/>
</dbReference>
<dbReference type="PANTHER" id="PTHR47271">
    <property type="entry name" value="ARGININE DEIMINASE"/>
    <property type="match status" value="1"/>
</dbReference>
<evidence type="ECO:0000256" key="1">
    <source>
        <dbReference type="ARBA" id="ARBA00005213"/>
    </source>
</evidence>
<evidence type="ECO:0000256" key="3">
    <source>
        <dbReference type="ARBA" id="ARBA00022503"/>
    </source>
</evidence>
<dbReference type="InterPro" id="IPR003876">
    <property type="entry name" value="Arg_deiminase"/>
</dbReference>
<dbReference type="Pfam" id="PF02274">
    <property type="entry name" value="ADI"/>
    <property type="match status" value="1"/>
</dbReference>
<evidence type="ECO:0000256" key="6">
    <source>
        <dbReference type="HAMAP-Rule" id="MF_00242"/>
    </source>
</evidence>
<evidence type="ECO:0000256" key="7">
    <source>
        <dbReference type="PIRSR" id="PIRSR006356-1"/>
    </source>
</evidence>
<accession>A0AAW9MNW6</accession>
<dbReference type="HAMAP" id="MF_00242">
    <property type="entry name" value="Arg_deiminase"/>
    <property type="match status" value="1"/>
</dbReference>
<dbReference type="PANTHER" id="PTHR47271:SF2">
    <property type="entry name" value="ARGININE DEIMINASE"/>
    <property type="match status" value="1"/>
</dbReference>
<name>A0AAW9MNW6_9FIRM</name>
<sequence length="407" mass="46378">MDKINVFSEIGKLNSIILHRPGEELTNIVPSLMDELLFDEVPYLKNAQIEHDRFADILRDNGVEVHYIEKLAKESIVSDEIRQELIETFIDEASIRGLEEIKLVREYLESIKDNQKLIDKMIAGIRKEEIGLKSNSILSRKDSVREFYSTLPMPNLYFTRDTFALVGSGVCMNTMWSNVRQRESIFGDMIFKNHPAFKDNKPKYYYNKNSNYTLEGGDVIVLSNKIVAVGISQRTEGKAIVEFAKNLLSSDDGFEKVLCLALPISRSTMHLDTVFTMIDKDLFTVYPGIRGSLEILELTLQDGEIKIKELGKDIERVLSENLGTDGVTFIENGPRGMIDAEIEQWSDGYNTLAIGPREVVVYERNDAINELLYKNNVKLHKLVEGELSRGRGGPRCMSMPLNRDNYF</sequence>
<reference evidence="8 9" key="1">
    <citation type="submission" date="2024-01" db="EMBL/GenBank/DDBJ databases">
        <title>Complete genome sequence of Citroniella saccharovorans strain M6.X9, isolated from human fecal sample.</title>
        <authorList>
            <person name="Cheng G."/>
            <person name="Westerholm M."/>
            <person name="Schnurer A."/>
        </authorList>
    </citation>
    <scope>NUCLEOTIDE SEQUENCE [LARGE SCALE GENOMIC DNA]</scope>
    <source>
        <strain evidence="8 9">DSM 29873</strain>
    </source>
</reference>
<organism evidence="8 9">
    <name type="scientific">Citroniella saccharovorans</name>
    <dbReference type="NCBI Taxonomy" id="2053367"/>
    <lineage>
        <taxon>Bacteria</taxon>
        <taxon>Bacillati</taxon>
        <taxon>Bacillota</taxon>
        <taxon>Tissierellia</taxon>
        <taxon>Tissierellales</taxon>
        <taxon>Peptoniphilaceae</taxon>
        <taxon>Citroniella</taxon>
    </lineage>
</organism>
<keyword evidence="4 6" id="KW-0378">Hydrolase</keyword>
<keyword evidence="3 6" id="KW-0056">Arginine metabolism</keyword>
<dbReference type="RefSeq" id="WP_324619429.1">
    <property type="nucleotide sequence ID" value="NZ_JAYKOT010000003.1"/>
</dbReference>
<keyword evidence="6" id="KW-0963">Cytoplasm</keyword>
<comment type="similarity">
    <text evidence="2 6">Belongs to the arginine deiminase family.</text>
</comment>
<evidence type="ECO:0000313" key="8">
    <source>
        <dbReference type="EMBL" id="MEB3429218.1"/>
    </source>
</evidence>
<dbReference type="EC" id="3.5.3.6" evidence="6"/>
<evidence type="ECO:0000313" key="9">
    <source>
        <dbReference type="Proteomes" id="UP001357733"/>
    </source>
</evidence>
<evidence type="ECO:0000256" key="2">
    <source>
        <dbReference type="ARBA" id="ARBA00010206"/>
    </source>
</evidence>
<evidence type="ECO:0000256" key="4">
    <source>
        <dbReference type="ARBA" id="ARBA00022801"/>
    </source>
</evidence>
<dbReference type="AlphaFoldDB" id="A0AAW9MNW6"/>
<protein>
    <recommendedName>
        <fullName evidence="6">Arginine deiminase</fullName>
        <shortName evidence="6">ADI</shortName>
        <ecNumber evidence="6">3.5.3.6</ecNumber>
    </recommendedName>
    <alternativeName>
        <fullName evidence="6">Arginine dihydrolase</fullName>
        <shortName evidence="6">AD</shortName>
    </alternativeName>
</protein>
<dbReference type="NCBIfam" id="NF002381">
    <property type="entry name" value="PRK01388.1"/>
    <property type="match status" value="1"/>
</dbReference>
<keyword evidence="9" id="KW-1185">Reference proteome</keyword>
<dbReference type="Gene3D" id="3.75.10.10">
    <property type="entry name" value="L-arginine/glycine Amidinotransferase, Chain A"/>
    <property type="match status" value="1"/>
</dbReference>
<dbReference type="GO" id="GO:0016990">
    <property type="term" value="F:arginine deiminase activity"/>
    <property type="evidence" value="ECO:0007669"/>
    <property type="project" value="UniProtKB-UniRule"/>
</dbReference>
<feature type="active site" description="Amidino-cysteine intermediate" evidence="6 7">
    <location>
        <position position="396"/>
    </location>
</feature>
<dbReference type="EMBL" id="JAYKOT010000003">
    <property type="protein sequence ID" value="MEB3429218.1"/>
    <property type="molecule type" value="Genomic_DNA"/>
</dbReference>
<dbReference type="Proteomes" id="UP001357733">
    <property type="component" value="Unassembled WGS sequence"/>
</dbReference>